<keyword evidence="5" id="KW-1185">Reference proteome</keyword>
<evidence type="ECO:0000256" key="2">
    <source>
        <dbReference type="ARBA" id="ARBA00022840"/>
    </source>
</evidence>
<evidence type="ECO:0000313" key="5">
    <source>
        <dbReference type="Proteomes" id="UP000307749"/>
    </source>
</evidence>
<dbReference type="GO" id="GO:0005524">
    <property type="term" value="F:ATP binding"/>
    <property type="evidence" value="ECO:0007669"/>
    <property type="project" value="UniProtKB-KW"/>
</dbReference>
<dbReference type="Proteomes" id="UP000307749">
    <property type="component" value="Unassembled WGS sequence"/>
</dbReference>
<dbReference type="InterPro" id="IPR027417">
    <property type="entry name" value="P-loop_NTPase"/>
</dbReference>
<feature type="non-terminal residue" evidence="4">
    <location>
        <position position="168"/>
    </location>
</feature>
<name>A0A4S3KDQ1_9GAMM</name>
<dbReference type="STRING" id="993689.GCA_002077135_01981"/>
<evidence type="ECO:0000259" key="3">
    <source>
        <dbReference type="PROSITE" id="PS50893"/>
    </source>
</evidence>
<dbReference type="GO" id="GO:0016887">
    <property type="term" value="F:ATP hydrolysis activity"/>
    <property type="evidence" value="ECO:0007669"/>
    <property type="project" value="InterPro"/>
</dbReference>
<evidence type="ECO:0000256" key="1">
    <source>
        <dbReference type="ARBA" id="ARBA00022741"/>
    </source>
</evidence>
<keyword evidence="2 4" id="KW-0067">ATP-binding</keyword>
<dbReference type="InterPro" id="IPR003439">
    <property type="entry name" value="ABC_transporter-like_ATP-bd"/>
</dbReference>
<dbReference type="AlphaFoldDB" id="A0A4S3KDQ1"/>
<comment type="caution">
    <text evidence="4">The sequence shown here is derived from an EMBL/GenBank/DDBJ whole genome shotgun (WGS) entry which is preliminary data.</text>
</comment>
<keyword evidence="1" id="KW-0547">Nucleotide-binding</keyword>
<dbReference type="SUPFAM" id="SSF52540">
    <property type="entry name" value="P-loop containing nucleoside triphosphate hydrolases"/>
    <property type="match status" value="1"/>
</dbReference>
<dbReference type="Gene3D" id="3.40.50.300">
    <property type="entry name" value="P-loop containing nucleotide triphosphate hydrolases"/>
    <property type="match status" value="1"/>
</dbReference>
<dbReference type="RefSeq" id="WP_136256640.1">
    <property type="nucleotide sequence ID" value="NZ_MWQO01000105.1"/>
</dbReference>
<dbReference type="GO" id="GO:0022857">
    <property type="term" value="F:transmembrane transporter activity"/>
    <property type="evidence" value="ECO:0007669"/>
    <property type="project" value="TreeGrafter"/>
</dbReference>
<dbReference type="PROSITE" id="PS50893">
    <property type="entry name" value="ABC_TRANSPORTER_2"/>
    <property type="match status" value="1"/>
</dbReference>
<dbReference type="EMBL" id="MWQO01000105">
    <property type="protein sequence ID" value="THD06024.1"/>
    <property type="molecule type" value="Genomic_DNA"/>
</dbReference>
<sequence length="168" mass="18110">MNATPPVIDLTGISKRFSTEEVDTYALRGVDLRIEKGEFVAVSGPSGCGKSTLMAVLGLLTGFEQGSYRLAGRDVGTLNGDARATVRNQHIGFVFQSFNLIGDLSVLDNVGLPLKFRGGVNKAERHRRAEESLQRVGLAQRLKHFPHQLSGGQQQRVAIARALVGQPG</sequence>
<dbReference type="PANTHER" id="PTHR24220:SF648">
    <property type="entry name" value="ABC TRANSPORTER ATP-BINDING PROTEIN YTRE"/>
    <property type="match status" value="1"/>
</dbReference>
<dbReference type="InterPro" id="IPR015854">
    <property type="entry name" value="ABC_transpr_LolD-like"/>
</dbReference>
<protein>
    <submittedName>
        <fullName evidence="4">ABC transporter ATP-binding protein</fullName>
    </submittedName>
</protein>
<reference evidence="4 5" key="1">
    <citation type="submission" date="2017-02" db="EMBL/GenBank/DDBJ databases">
        <title>Whole genome sequencing of Metallibacterium scheffleri DSM 24874 (T).</title>
        <authorList>
            <person name="Kumar S."/>
            <person name="Patil P."/>
            <person name="Patil P.B."/>
        </authorList>
    </citation>
    <scope>NUCLEOTIDE SEQUENCE [LARGE SCALE GENOMIC DNA]</scope>
    <source>
        <strain evidence="4 5">DSM 24874</strain>
    </source>
</reference>
<dbReference type="InterPro" id="IPR017871">
    <property type="entry name" value="ABC_transporter-like_CS"/>
</dbReference>
<dbReference type="GO" id="GO:0005886">
    <property type="term" value="C:plasma membrane"/>
    <property type="evidence" value="ECO:0007669"/>
    <property type="project" value="TreeGrafter"/>
</dbReference>
<proteinExistence type="predicted"/>
<gene>
    <name evidence="4" type="ORF">B1806_16370</name>
</gene>
<organism evidence="4 5">
    <name type="scientific">Metallibacterium scheffleri</name>
    <dbReference type="NCBI Taxonomy" id="993689"/>
    <lineage>
        <taxon>Bacteria</taxon>
        <taxon>Pseudomonadati</taxon>
        <taxon>Pseudomonadota</taxon>
        <taxon>Gammaproteobacteria</taxon>
        <taxon>Lysobacterales</taxon>
        <taxon>Rhodanobacteraceae</taxon>
        <taxon>Metallibacterium</taxon>
    </lineage>
</organism>
<accession>A0A4S3KDQ1</accession>
<dbReference type="PANTHER" id="PTHR24220">
    <property type="entry name" value="IMPORT ATP-BINDING PROTEIN"/>
    <property type="match status" value="1"/>
</dbReference>
<evidence type="ECO:0000313" key="4">
    <source>
        <dbReference type="EMBL" id="THD06024.1"/>
    </source>
</evidence>
<dbReference type="PROSITE" id="PS00211">
    <property type="entry name" value="ABC_TRANSPORTER_1"/>
    <property type="match status" value="1"/>
</dbReference>
<feature type="domain" description="ABC transporter" evidence="3">
    <location>
        <begin position="8"/>
        <end position="168"/>
    </location>
</feature>
<dbReference type="Pfam" id="PF00005">
    <property type="entry name" value="ABC_tran"/>
    <property type="match status" value="1"/>
</dbReference>